<feature type="compositionally biased region" description="Low complexity" evidence="1">
    <location>
        <begin position="71"/>
        <end position="83"/>
    </location>
</feature>
<name>A0A2P8F171_9GAMM</name>
<dbReference type="RefSeq" id="WP_106590797.1">
    <property type="nucleotide sequence ID" value="NZ_PYGI01000004.1"/>
</dbReference>
<feature type="compositionally biased region" description="Basic and acidic residues" evidence="1">
    <location>
        <begin position="230"/>
        <end position="240"/>
    </location>
</feature>
<protein>
    <submittedName>
        <fullName evidence="2">SprA family protein</fullName>
    </submittedName>
</protein>
<reference evidence="2 3" key="1">
    <citation type="submission" date="2018-03" db="EMBL/GenBank/DDBJ databases">
        <title>Genomic Encyclopedia of Archaeal and Bacterial Type Strains, Phase II (KMG-II): from individual species to whole genera.</title>
        <authorList>
            <person name="Goeker M."/>
        </authorList>
    </citation>
    <scope>NUCLEOTIDE SEQUENCE [LARGE SCALE GENOMIC DNA]</scope>
    <source>
        <strain evidence="2 3">DSM 17586</strain>
    </source>
</reference>
<gene>
    <name evidence="2" type="ORF">CLV44_10468</name>
</gene>
<dbReference type="AlphaFoldDB" id="A0A2P8F171"/>
<accession>A0A2P8F171</accession>
<comment type="caution">
    <text evidence="2">The sequence shown here is derived from an EMBL/GenBank/DDBJ whole genome shotgun (WGS) entry which is preliminary data.</text>
</comment>
<dbReference type="OrthoDB" id="9812722at2"/>
<evidence type="ECO:0000313" key="3">
    <source>
        <dbReference type="Proteomes" id="UP000242133"/>
    </source>
</evidence>
<evidence type="ECO:0000313" key="2">
    <source>
        <dbReference type="EMBL" id="PSL15457.1"/>
    </source>
</evidence>
<feature type="region of interest" description="Disordered" evidence="1">
    <location>
        <begin position="160"/>
        <end position="246"/>
    </location>
</feature>
<dbReference type="EMBL" id="PYGI01000004">
    <property type="protein sequence ID" value="PSL15457.1"/>
    <property type="molecule type" value="Genomic_DNA"/>
</dbReference>
<feature type="compositionally biased region" description="Basic and acidic residues" evidence="1">
    <location>
        <begin position="181"/>
        <end position="190"/>
    </location>
</feature>
<organism evidence="2 3">
    <name type="scientific">Marinobacterium halophilum</name>
    <dbReference type="NCBI Taxonomy" id="267374"/>
    <lineage>
        <taxon>Bacteria</taxon>
        <taxon>Pseudomonadati</taxon>
        <taxon>Pseudomonadota</taxon>
        <taxon>Gammaproteobacteria</taxon>
        <taxon>Oceanospirillales</taxon>
        <taxon>Oceanospirillaceae</taxon>
        <taxon>Marinobacterium</taxon>
    </lineage>
</organism>
<dbReference type="InterPro" id="IPR021973">
    <property type="entry name" value="SprA-related"/>
</dbReference>
<sequence>MSALSSISPSPIAVIASGSNSYGRVASADGAQATDPATARTELPGTNASSEASPGREPEEASRRDRTPATSSSDAAQQQQDQQILRELSARDLEVRQHEMAHQAAGGGHTGAVSYSYQRGPDGRMYAVGGEVSIDTSAVSDSPQATLEKADAIVRAAMAPAEPSSQDYRVAASARAMASEARAELAKLEESEPADDEGDAEEVGAVDESAAADEPNTTGVTQAAAGNRSAESDSRGRETPEQGGLNVVQQQLINSGAYNRMYPPGSLFSLQA</sequence>
<feature type="compositionally biased region" description="Basic and acidic residues" evidence="1">
    <location>
        <begin position="88"/>
        <end position="101"/>
    </location>
</feature>
<dbReference type="Proteomes" id="UP000242133">
    <property type="component" value="Unassembled WGS sequence"/>
</dbReference>
<proteinExistence type="predicted"/>
<keyword evidence="3" id="KW-1185">Reference proteome</keyword>
<feature type="compositionally biased region" description="Basic and acidic residues" evidence="1">
    <location>
        <begin position="54"/>
        <end position="67"/>
    </location>
</feature>
<dbReference type="Pfam" id="PF12118">
    <property type="entry name" value="SprA-related"/>
    <property type="match status" value="1"/>
</dbReference>
<feature type="compositionally biased region" description="Acidic residues" evidence="1">
    <location>
        <begin position="191"/>
        <end position="205"/>
    </location>
</feature>
<evidence type="ECO:0000256" key="1">
    <source>
        <dbReference type="SAM" id="MobiDB-lite"/>
    </source>
</evidence>
<feature type="region of interest" description="Disordered" evidence="1">
    <location>
        <begin position="22"/>
        <end position="116"/>
    </location>
</feature>
<feature type="compositionally biased region" description="Low complexity" evidence="1">
    <location>
        <begin position="171"/>
        <end position="180"/>
    </location>
</feature>